<dbReference type="InterPro" id="IPR045649">
    <property type="entry name" value="DUF6400"/>
</dbReference>
<dbReference type="EMBL" id="CP108482">
    <property type="protein sequence ID" value="WUS54390.1"/>
    <property type="molecule type" value="Genomic_DNA"/>
</dbReference>
<sequence length="80" mass="8951">MAHDHDPTELISLDFDLTLHEARRRVEVIAAIGPLWDPIAAIRGEEAAYALLYSDLDPDQQRTYDNLVQAGVLPQQASRP</sequence>
<name>A0ABZ1W0P7_9ACTN</name>
<evidence type="ECO:0000313" key="1">
    <source>
        <dbReference type="EMBL" id="WUS54390.1"/>
    </source>
</evidence>
<evidence type="ECO:0000313" key="2">
    <source>
        <dbReference type="Proteomes" id="UP001432014"/>
    </source>
</evidence>
<dbReference type="RefSeq" id="WP_329493001.1">
    <property type="nucleotide sequence ID" value="NZ_CP108460.1"/>
</dbReference>
<keyword evidence="2" id="KW-1185">Reference proteome</keyword>
<organism evidence="1 2">
    <name type="scientific">Kitasatospora herbaricolor</name>
    <dbReference type="NCBI Taxonomy" id="68217"/>
    <lineage>
        <taxon>Bacteria</taxon>
        <taxon>Bacillati</taxon>
        <taxon>Actinomycetota</taxon>
        <taxon>Actinomycetes</taxon>
        <taxon>Kitasatosporales</taxon>
        <taxon>Streptomycetaceae</taxon>
        <taxon>Kitasatospora</taxon>
    </lineage>
</organism>
<dbReference type="Proteomes" id="UP001432014">
    <property type="component" value="Chromosome"/>
</dbReference>
<protein>
    <submittedName>
        <fullName evidence="1">DUF6400 family protein</fullName>
    </submittedName>
</protein>
<reference evidence="1 2" key="1">
    <citation type="submission" date="2022-10" db="EMBL/GenBank/DDBJ databases">
        <title>The complete genomes of actinobacterial strains from the NBC collection.</title>
        <authorList>
            <person name="Joergensen T.S."/>
            <person name="Alvarez Arevalo M."/>
            <person name="Sterndorff E.B."/>
            <person name="Faurdal D."/>
            <person name="Vuksanovic O."/>
            <person name="Mourched A.-S."/>
            <person name="Charusanti P."/>
            <person name="Shaw S."/>
            <person name="Blin K."/>
            <person name="Weber T."/>
        </authorList>
    </citation>
    <scope>NUCLEOTIDE SEQUENCE [LARGE SCALE GENOMIC DNA]</scope>
    <source>
        <strain evidence="1 2">NBC_01247</strain>
    </source>
</reference>
<accession>A0ABZ1W0P7</accession>
<dbReference type="Pfam" id="PF19938">
    <property type="entry name" value="DUF6400"/>
    <property type="match status" value="1"/>
</dbReference>
<proteinExistence type="predicted"/>
<gene>
    <name evidence="1" type="ORF">OG469_02025</name>
</gene>